<dbReference type="GO" id="GO:0016740">
    <property type="term" value="F:transferase activity"/>
    <property type="evidence" value="ECO:0007669"/>
    <property type="project" value="UniProtKB-KW"/>
</dbReference>
<sequence>MTDITERVCAELGITPSKSPTDGGDHVTRMLLSTTVEDAIEEIRASSVSKIHKVTLERLMKPHSVGEYITVIKINCFF</sequence>
<keyword evidence="1" id="KW-0808">Transferase</keyword>
<evidence type="ECO:0000313" key="2">
    <source>
        <dbReference type="Proteomes" id="UP000326601"/>
    </source>
</evidence>
<dbReference type="EMBL" id="MN098328">
    <property type="protein sequence ID" value="QFR56719.1"/>
    <property type="molecule type" value="Genomic_DNA"/>
</dbReference>
<accession>A0A5P8PJ70</accession>
<reference evidence="2" key="1">
    <citation type="submission" date="2019-06" db="EMBL/GenBank/DDBJ databases">
        <title>Complete genome sequence of Stenotrophomonas phage Mendera.</title>
        <authorList>
            <person name="Garza K."/>
            <person name="Newkirk H."/>
            <person name="Moreland R."/>
            <person name="Liu M."/>
            <person name="Ramsey J."/>
            <person name="Gonzalez C.F."/>
            <person name="Leavitt J."/>
        </authorList>
    </citation>
    <scope>NUCLEOTIDE SEQUENCE [LARGE SCALE GENOMIC DNA]</scope>
</reference>
<organism evidence="1 2">
    <name type="scientific">Stenotrophomonas phage Mendera</name>
    <dbReference type="NCBI Taxonomy" id="2650877"/>
    <lineage>
        <taxon>Viruses</taxon>
        <taxon>Duplodnaviria</taxon>
        <taxon>Heunggongvirae</taxon>
        <taxon>Uroviricota</taxon>
        <taxon>Caudoviricetes</taxon>
        <taxon>Menderavirus</taxon>
        <taxon>Menderavirus mendera</taxon>
    </lineage>
</organism>
<evidence type="ECO:0000313" key="1">
    <source>
        <dbReference type="EMBL" id="QFR56719.1"/>
    </source>
</evidence>
<name>A0A5P8PJ70_9CAUD</name>
<protein>
    <submittedName>
        <fullName evidence="1">Putative tRNA nucleotidyltransferase</fullName>
    </submittedName>
</protein>
<dbReference type="Proteomes" id="UP000326601">
    <property type="component" value="Segment"/>
</dbReference>
<proteinExistence type="predicted"/>
<keyword evidence="2" id="KW-1185">Reference proteome</keyword>
<gene>
    <name evidence="1" type="ORF">CPT_Mendera_193</name>
</gene>